<feature type="region of interest" description="Disordered" evidence="1">
    <location>
        <begin position="1"/>
        <end position="24"/>
    </location>
</feature>
<evidence type="ECO:0000313" key="4">
    <source>
        <dbReference type="Proteomes" id="UP000663419"/>
    </source>
</evidence>
<dbReference type="AlphaFoldDB" id="A0A8A1LUL0"/>
<organism evidence="3 4">
    <name type="scientific">Ajellomyces capsulatus (strain H88)</name>
    <name type="common">Darling's disease fungus</name>
    <name type="synonym">Histoplasma capsulatum</name>
    <dbReference type="NCBI Taxonomy" id="544711"/>
    <lineage>
        <taxon>Eukaryota</taxon>
        <taxon>Fungi</taxon>
        <taxon>Dikarya</taxon>
        <taxon>Ascomycota</taxon>
        <taxon>Pezizomycotina</taxon>
        <taxon>Eurotiomycetes</taxon>
        <taxon>Eurotiomycetidae</taxon>
        <taxon>Onygenales</taxon>
        <taxon>Ajellomycetaceae</taxon>
        <taxon>Histoplasma</taxon>
    </lineage>
</organism>
<feature type="transmembrane region" description="Helical" evidence="2">
    <location>
        <begin position="78"/>
        <end position="96"/>
    </location>
</feature>
<keyword evidence="2" id="KW-0472">Membrane</keyword>
<evidence type="ECO:0000313" key="3">
    <source>
        <dbReference type="EMBL" id="QSS56865.1"/>
    </source>
</evidence>
<name>A0A8A1LUL0_AJEC8</name>
<dbReference type="Proteomes" id="UP000663419">
    <property type="component" value="Chromosome 5"/>
</dbReference>
<protein>
    <submittedName>
        <fullName evidence="3">Uncharacterized protein</fullName>
    </submittedName>
</protein>
<reference evidence="3" key="1">
    <citation type="submission" date="2021-01" db="EMBL/GenBank/DDBJ databases">
        <title>Chromosome-level genome assembly of a human fungal pathogen reveals clustering of transcriptionally co-regulated genes.</title>
        <authorList>
            <person name="Voorhies M."/>
            <person name="Cohen S."/>
            <person name="Shea T.P."/>
            <person name="Petrus S."/>
            <person name="Munoz J.F."/>
            <person name="Poplawski S."/>
            <person name="Goldman W.E."/>
            <person name="Michael T."/>
            <person name="Cuomo C.A."/>
            <person name="Sil A."/>
            <person name="Beyhan S."/>
        </authorList>
    </citation>
    <scope>NUCLEOTIDE SEQUENCE</scope>
    <source>
        <strain evidence="3">H88</strain>
    </source>
</reference>
<evidence type="ECO:0000256" key="1">
    <source>
        <dbReference type="SAM" id="MobiDB-lite"/>
    </source>
</evidence>
<keyword evidence="2" id="KW-0812">Transmembrane</keyword>
<accession>A0A8A1LUL0</accession>
<dbReference type="EMBL" id="CP069106">
    <property type="protein sequence ID" value="QSS56865.1"/>
    <property type="molecule type" value="Genomic_DNA"/>
</dbReference>
<evidence type="ECO:0000256" key="2">
    <source>
        <dbReference type="SAM" id="Phobius"/>
    </source>
</evidence>
<sequence>MILDDHRFEGKVGVRERERERSRDRSSLLFAIEPGCGKGQGFRPGIIVDMWKASGNGQSPVTGMLRESNNSDQSAKHMYLSIFLYLYIYLCMYLATRGTW</sequence>
<keyword evidence="2" id="KW-1133">Transmembrane helix</keyword>
<gene>
    <name evidence="3" type="ORF">I7I53_05201</name>
</gene>
<dbReference type="VEuPathDB" id="FungiDB:I7I53_05201"/>
<proteinExistence type="predicted"/>